<organism evidence="2 3">
    <name type="scientific">Rothia nasimurium</name>
    <dbReference type="NCBI Taxonomy" id="85336"/>
    <lineage>
        <taxon>Bacteria</taxon>
        <taxon>Bacillati</taxon>
        <taxon>Actinomycetota</taxon>
        <taxon>Actinomycetes</taxon>
        <taxon>Micrococcales</taxon>
        <taxon>Micrococcaceae</taxon>
        <taxon>Rothia</taxon>
    </lineage>
</organism>
<name>A0A1Y1RPG6_9MICC</name>
<evidence type="ECO:0000256" key="1">
    <source>
        <dbReference type="SAM" id="MobiDB-lite"/>
    </source>
</evidence>
<dbReference type="RefSeq" id="WP_083091841.1">
    <property type="nucleotide sequence ID" value="NZ_LXWF01000028.1"/>
</dbReference>
<feature type="compositionally biased region" description="Polar residues" evidence="1">
    <location>
        <begin position="1"/>
        <end position="10"/>
    </location>
</feature>
<proteinExistence type="predicted"/>
<comment type="caution">
    <text evidence="2">The sequence shown here is derived from an EMBL/GenBank/DDBJ whole genome shotgun (WGS) entry which is preliminary data.</text>
</comment>
<gene>
    <name evidence="2" type="ORF">A7979_11575</name>
</gene>
<dbReference type="AlphaFoldDB" id="A0A1Y1RPG6"/>
<protein>
    <recommendedName>
        <fullName evidence="4">Bacteriochlorophyll 4-vinyl reductase</fullName>
    </recommendedName>
</protein>
<dbReference type="EMBL" id="LXWF01000028">
    <property type="protein sequence ID" value="ORC18173.1"/>
    <property type="molecule type" value="Genomic_DNA"/>
</dbReference>
<evidence type="ECO:0008006" key="4">
    <source>
        <dbReference type="Google" id="ProtNLM"/>
    </source>
</evidence>
<reference evidence="2 3" key="1">
    <citation type="submission" date="2016-05" db="EMBL/GenBank/DDBJ databases">
        <title>Draft genome sequence of a porcine commensal Rothia nasimurium.</title>
        <authorList>
            <person name="Gaiser R.A."/>
            <person name="Van Baarlen P."/>
            <person name="Wells J.M."/>
        </authorList>
    </citation>
    <scope>NUCLEOTIDE SEQUENCE [LARGE SCALE GENOMIC DNA]</scope>
    <source>
        <strain evidence="2 3">PT-32</strain>
    </source>
</reference>
<evidence type="ECO:0000313" key="2">
    <source>
        <dbReference type="EMBL" id="ORC18173.1"/>
    </source>
</evidence>
<keyword evidence="3" id="KW-1185">Reference proteome</keyword>
<accession>A0A1Y1RPG6</accession>
<dbReference type="OrthoDB" id="306887at2"/>
<evidence type="ECO:0000313" key="3">
    <source>
        <dbReference type="Proteomes" id="UP000192359"/>
    </source>
</evidence>
<feature type="region of interest" description="Disordered" evidence="1">
    <location>
        <begin position="1"/>
        <end position="35"/>
    </location>
</feature>
<feature type="region of interest" description="Disordered" evidence="1">
    <location>
        <begin position="288"/>
        <end position="326"/>
    </location>
</feature>
<dbReference type="Proteomes" id="UP000192359">
    <property type="component" value="Unassembled WGS sequence"/>
</dbReference>
<sequence length="326" mass="35760">MDSTVSSPNAPVNEELKTFELDSAPTPLEQSHAVEDEVTDEEAEEIGRKFIATITRLKGVRIDRESFLRSELEKAFIPEDKIDEVINSTPAQAGIDTRLIDKLAKSTIEFETRKSSAISFAAGLPGGFGMIATIPADVTQYYVHAFRVMQKLAYLYGWQSFISDLNEKDDETVAKFAMFLGVMLGVGGAANNLMKFANDIARPAVQRNIAKKALTKTFYYGPIKKTLRFIGVKVTKDSFAKGVAKAVPLAGGIISGSLTYASLKSQSGQLQKHLKGLPLAWPEGKVPEEFTLDEDEPKTNKREQAKQIIGSAKGKLPLSLKNRKKS</sequence>